<proteinExistence type="predicted"/>
<feature type="region of interest" description="Disordered" evidence="1">
    <location>
        <begin position="626"/>
        <end position="651"/>
    </location>
</feature>
<dbReference type="Proteomes" id="UP001305779">
    <property type="component" value="Unassembled WGS sequence"/>
</dbReference>
<accession>A0ABR0E7M8</accession>
<feature type="compositionally biased region" description="Acidic residues" evidence="1">
    <location>
        <begin position="585"/>
        <end position="609"/>
    </location>
</feature>
<dbReference type="EMBL" id="JAXOVC010000009">
    <property type="protein sequence ID" value="KAK4497432.1"/>
    <property type="molecule type" value="Genomic_DNA"/>
</dbReference>
<reference evidence="2 3" key="1">
    <citation type="journal article" date="2023" name="G3 (Bethesda)">
        <title>A chromosome-level genome assembly of Zasmidium syzygii isolated from banana leaves.</title>
        <authorList>
            <person name="van Westerhoven A.C."/>
            <person name="Mehrabi R."/>
            <person name="Talebi R."/>
            <person name="Steentjes M.B.F."/>
            <person name="Corcolon B."/>
            <person name="Chong P.A."/>
            <person name="Kema G.H.J."/>
            <person name="Seidl M.F."/>
        </authorList>
    </citation>
    <scope>NUCLEOTIDE SEQUENCE [LARGE SCALE GENOMIC DNA]</scope>
    <source>
        <strain evidence="2 3">P124</strain>
    </source>
</reference>
<comment type="caution">
    <text evidence="2">The sequence shown here is derived from an EMBL/GenBank/DDBJ whole genome shotgun (WGS) entry which is preliminary data.</text>
</comment>
<keyword evidence="3" id="KW-1185">Reference proteome</keyword>
<protein>
    <submittedName>
        <fullName evidence="2">Uncharacterized protein</fullName>
    </submittedName>
</protein>
<feature type="region of interest" description="Disordered" evidence="1">
    <location>
        <begin position="528"/>
        <end position="609"/>
    </location>
</feature>
<feature type="compositionally biased region" description="Acidic residues" evidence="1">
    <location>
        <begin position="434"/>
        <end position="456"/>
    </location>
</feature>
<evidence type="ECO:0000256" key="1">
    <source>
        <dbReference type="SAM" id="MobiDB-lite"/>
    </source>
</evidence>
<feature type="region of interest" description="Disordered" evidence="1">
    <location>
        <begin position="434"/>
        <end position="481"/>
    </location>
</feature>
<name>A0ABR0E7M8_ZASCE</name>
<feature type="compositionally biased region" description="Basic and acidic residues" evidence="1">
    <location>
        <begin position="528"/>
        <end position="541"/>
    </location>
</feature>
<feature type="compositionally biased region" description="Basic and acidic residues" evidence="1">
    <location>
        <begin position="472"/>
        <end position="481"/>
    </location>
</feature>
<evidence type="ECO:0000313" key="3">
    <source>
        <dbReference type="Proteomes" id="UP001305779"/>
    </source>
</evidence>
<dbReference type="PANTHER" id="PTHR13060:SF0">
    <property type="entry name" value="PROTEIN ECDYSONELESS HOMOLOG"/>
    <property type="match status" value="1"/>
</dbReference>
<sequence>MDDQLPDDGLKWPGEGFDGFPKRLPDDCVEYIIYVIDQKLDNTNAVRNRLNEILKAANDLKKKHLKDYIWQRDGFELGLHPKLDISKPDASKSNSGPPQTPPHLRGRTDFGDSVADEWIIVFLLVEISKQFPDAWIRVYDTDGEFLLIEAANSLPKWLNPDIAENRIWLNNGHLKIVPLESESSRNLSVQDALKLIRQDQDKLLIEPAIEKEAFYRLREYPSAISSSFHHALITIPRRLAYILHRSPAFISPATESFYLRDPVSLKPLNTKDLSTLYFPPEDFVTVSVKFTKVGYAQLRSQIFDPPPAWTGIIPRMQDEKVAMGMKLTCGFEMLVADPQNQDKRSVQSMKLLLEDLENGDEILPSDEEIAAWPATQDDEKWLDIDYTEFEKELSGKGGSRNNAKDGGFGDQGAQENLRKMVSRFQDFLEDDEAGVEGVDDMDDDDQSADDDTDEENEGKGDTSATDEMEFEQSMKETHKMSEDHVKASGLLDEARKLALQDDEQASDFDDEEQLQKVMELMEKELKGHGALDLSGKGESKVKGKGKAPGTANTSTSETMKKPFYGPERPPGMQSNAVTKKNVRFDDEEEADEEVGPGDGELSSDDEDFNDVDLDFAKNMLESFKGQAGMAGPAGNLMRSLGVNMPRDEDSD</sequence>
<evidence type="ECO:0000313" key="2">
    <source>
        <dbReference type="EMBL" id="KAK4497432.1"/>
    </source>
</evidence>
<organism evidence="2 3">
    <name type="scientific">Zasmidium cellare</name>
    <name type="common">Wine cellar mold</name>
    <name type="synonym">Racodium cellare</name>
    <dbReference type="NCBI Taxonomy" id="395010"/>
    <lineage>
        <taxon>Eukaryota</taxon>
        <taxon>Fungi</taxon>
        <taxon>Dikarya</taxon>
        <taxon>Ascomycota</taxon>
        <taxon>Pezizomycotina</taxon>
        <taxon>Dothideomycetes</taxon>
        <taxon>Dothideomycetidae</taxon>
        <taxon>Mycosphaerellales</taxon>
        <taxon>Mycosphaerellaceae</taxon>
        <taxon>Zasmidium</taxon>
    </lineage>
</organism>
<dbReference type="Pfam" id="PF07093">
    <property type="entry name" value="SGT1"/>
    <property type="match status" value="1"/>
</dbReference>
<dbReference type="PANTHER" id="PTHR13060">
    <property type="entry name" value="SGT1 PROTEIN HSGT1 SUPPRESSOR OF GCR2"/>
    <property type="match status" value="1"/>
</dbReference>
<gene>
    <name evidence="2" type="ORF">PRZ48_011883</name>
</gene>
<feature type="region of interest" description="Disordered" evidence="1">
    <location>
        <begin position="392"/>
        <end position="413"/>
    </location>
</feature>
<dbReference type="InterPro" id="IPR010770">
    <property type="entry name" value="Ecd"/>
</dbReference>
<feature type="region of interest" description="Disordered" evidence="1">
    <location>
        <begin position="86"/>
        <end position="107"/>
    </location>
</feature>